<dbReference type="VEuPathDB" id="FungiDB:ASPGLDRAFT_52030"/>
<dbReference type="Proteomes" id="UP000184300">
    <property type="component" value="Unassembled WGS sequence"/>
</dbReference>
<gene>
    <name evidence="1" type="ORF">ASPGLDRAFT_52030</name>
</gene>
<sequence length="123" mass="14314">MKSLCCFLFNHWTRCGLLSKVAWSSPRRFQKHESSRIRDHNGIATDLQQFLHACRMDMLDEWSGRSSGGCMAPGGNIGADIRTIRFMEDINIDRAEKWKKGTIWNKSQKSGLRNNFGQMRRHR</sequence>
<dbReference type="RefSeq" id="XP_022396811.1">
    <property type="nucleotide sequence ID" value="XM_022547656.1"/>
</dbReference>
<evidence type="ECO:0000313" key="2">
    <source>
        <dbReference type="Proteomes" id="UP000184300"/>
    </source>
</evidence>
<dbReference type="AlphaFoldDB" id="A0A1L9V866"/>
<keyword evidence="2" id="KW-1185">Reference proteome</keyword>
<dbReference type="EMBL" id="KV878913">
    <property type="protein sequence ID" value="OJJ80113.1"/>
    <property type="molecule type" value="Genomic_DNA"/>
</dbReference>
<proteinExistence type="predicted"/>
<reference evidence="2" key="1">
    <citation type="journal article" date="2017" name="Genome Biol.">
        <title>Comparative genomics reveals high biological diversity and specific adaptations in the industrially and medically important fungal genus Aspergillus.</title>
        <authorList>
            <person name="de Vries R.P."/>
            <person name="Riley R."/>
            <person name="Wiebenga A."/>
            <person name="Aguilar-Osorio G."/>
            <person name="Amillis S."/>
            <person name="Uchima C.A."/>
            <person name="Anderluh G."/>
            <person name="Asadollahi M."/>
            <person name="Askin M."/>
            <person name="Barry K."/>
            <person name="Battaglia E."/>
            <person name="Bayram O."/>
            <person name="Benocci T."/>
            <person name="Braus-Stromeyer S.A."/>
            <person name="Caldana C."/>
            <person name="Canovas D."/>
            <person name="Cerqueira G.C."/>
            <person name="Chen F."/>
            <person name="Chen W."/>
            <person name="Choi C."/>
            <person name="Clum A."/>
            <person name="Dos Santos R.A."/>
            <person name="Damasio A.R."/>
            <person name="Diallinas G."/>
            <person name="Emri T."/>
            <person name="Fekete E."/>
            <person name="Flipphi M."/>
            <person name="Freyberg S."/>
            <person name="Gallo A."/>
            <person name="Gournas C."/>
            <person name="Habgood R."/>
            <person name="Hainaut M."/>
            <person name="Harispe M.L."/>
            <person name="Henrissat B."/>
            <person name="Hilden K.S."/>
            <person name="Hope R."/>
            <person name="Hossain A."/>
            <person name="Karabika E."/>
            <person name="Karaffa L."/>
            <person name="Karanyi Z."/>
            <person name="Krasevec N."/>
            <person name="Kuo A."/>
            <person name="Kusch H."/>
            <person name="LaButti K."/>
            <person name="Lagendijk E.L."/>
            <person name="Lapidus A."/>
            <person name="Levasseur A."/>
            <person name="Lindquist E."/>
            <person name="Lipzen A."/>
            <person name="Logrieco A.F."/>
            <person name="MacCabe A."/>
            <person name="Maekelae M.R."/>
            <person name="Malavazi I."/>
            <person name="Melin P."/>
            <person name="Meyer V."/>
            <person name="Mielnichuk N."/>
            <person name="Miskei M."/>
            <person name="Molnar A.P."/>
            <person name="Mule G."/>
            <person name="Ngan C.Y."/>
            <person name="Orejas M."/>
            <person name="Orosz E."/>
            <person name="Ouedraogo J.P."/>
            <person name="Overkamp K.M."/>
            <person name="Park H.-S."/>
            <person name="Perrone G."/>
            <person name="Piumi F."/>
            <person name="Punt P.J."/>
            <person name="Ram A.F."/>
            <person name="Ramon A."/>
            <person name="Rauscher S."/>
            <person name="Record E."/>
            <person name="Riano-Pachon D.M."/>
            <person name="Robert V."/>
            <person name="Roehrig J."/>
            <person name="Ruller R."/>
            <person name="Salamov A."/>
            <person name="Salih N.S."/>
            <person name="Samson R.A."/>
            <person name="Sandor E."/>
            <person name="Sanguinetti M."/>
            <person name="Schuetze T."/>
            <person name="Sepcic K."/>
            <person name="Shelest E."/>
            <person name="Sherlock G."/>
            <person name="Sophianopoulou V."/>
            <person name="Squina F.M."/>
            <person name="Sun H."/>
            <person name="Susca A."/>
            <person name="Todd R.B."/>
            <person name="Tsang A."/>
            <person name="Unkles S.E."/>
            <person name="van de Wiele N."/>
            <person name="van Rossen-Uffink D."/>
            <person name="Oliveira J.V."/>
            <person name="Vesth T.C."/>
            <person name="Visser J."/>
            <person name="Yu J.-H."/>
            <person name="Zhou M."/>
            <person name="Andersen M.R."/>
            <person name="Archer D.B."/>
            <person name="Baker S.E."/>
            <person name="Benoit I."/>
            <person name="Brakhage A.A."/>
            <person name="Braus G.H."/>
            <person name="Fischer R."/>
            <person name="Frisvad J.C."/>
            <person name="Goldman G.H."/>
            <person name="Houbraken J."/>
            <person name="Oakley B."/>
            <person name="Pocsi I."/>
            <person name="Scazzocchio C."/>
            <person name="Seiboth B."/>
            <person name="vanKuyk P.A."/>
            <person name="Wortman J."/>
            <person name="Dyer P.S."/>
            <person name="Grigoriev I.V."/>
        </authorList>
    </citation>
    <scope>NUCLEOTIDE SEQUENCE [LARGE SCALE GENOMIC DNA]</scope>
    <source>
        <strain evidence="2">CBS 516.65</strain>
    </source>
</reference>
<organism evidence="1 2">
    <name type="scientific">Aspergillus glaucus CBS 516.65</name>
    <dbReference type="NCBI Taxonomy" id="1160497"/>
    <lineage>
        <taxon>Eukaryota</taxon>
        <taxon>Fungi</taxon>
        <taxon>Dikarya</taxon>
        <taxon>Ascomycota</taxon>
        <taxon>Pezizomycotina</taxon>
        <taxon>Eurotiomycetes</taxon>
        <taxon>Eurotiomycetidae</taxon>
        <taxon>Eurotiales</taxon>
        <taxon>Aspergillaceae</taxon>
        <taxon>Aspergillus</taxon>
        <taxon>Aspergillus subgen. Aspergillus</taxon>
    </lineage>
</organism>
<accession>A0A1L9V866</accession>
<evidence type="ECO:0000313" key="1">
    <source>
        <dbReference type="EMBL" id="OJJ80113.1"/>
    </source>
</evidence>
<name>A0A1L9V866_ASPGL</name>
<dbReference type="GeneID" id="34463917"/>
<protein>
    <submittedName>
        <fullName evidence="1">Uncharacterized protein</fullName>
    </submittedName>
</protein>